<keyword evidence="4" id="KW-1185">Reference proteome</keyword>
<name>A0ABU1D324_9BURK</name>
<dbReference type="Proteomes" id="UP001232156">
    <property type="component" value="Unassembled WGS sequence"/>
</dbReference>
<dbReference type="PANTHER" id="PTHR23150:SF19">
    <property type="entry name" value="FORMYLGLYCINE-GENERATING ENZYME"/>
    <property type="match status" value="1"/>
</dbReference>
<keyword evidence="1" id="KW-0732">Signal</keyword>
<dbReference type="InterPro" id="IPR042095">
    <property type="entry name" value="SUMF_sf"/>
</dbReference>
<dbReference type="InterPro" id="IPR016187">
    <property type="entry name" value="CTDL_fold"/>
</dbReference>
<feature type="domain" description="Sulfatase-modifying factor enzyme-like" evidence="2">
    <location>
        <begin position="72"/>
        <end position="277"/>
    </location>
</feature>
<evidence type="ECO:0000256" key="1">
    <source>
        <dbReference type="SAM" id="SignalP"/>
    </source>
</evidence>
<dbReference type="Pfam" id="PF03781">
    <property type="entry name" value="FGE-sulfatase"/>
    <property type="match status" value="1"/>
</dbReference>
<evidence type="ECO:0000259" key="2">
    <source>
        <dbReference type="Pfam" id="PF03781"/>
    </source>
</evidence>
<dbReference type="RefSeq" id="WP_347286344.1">
    <property type="nucleotide sequence ID" value="NZ_JAUZQE010000003.1"/>
</dbReference>
<protein>
    <submittedName>
        <fullName evidence="3">SUMF1/EgtB/PvdO family nonheme iron enzyme</fullName>
    </submittedName>
</protein>
<sequence length="282" mass="30344">MQLRTITSVIAGLAAAGSLAAFVSVAPPGVQAAPAAAADPLIAVIPPGQVEYYATAEGLVDGIPVPPKRLATTFDRPVHIMKRLVSQAEYTECVQAEACRPLDRSQRGNVSPDLPVVGVSWHDATRYARWYSAKTGRLYRLPTYAEWVHAAGDAYTEELRVDIYDPDNPAQRWLAEYALETQRKLSADAAPKPFGHFGTNAAGVQDIGGNVWEWTDTCHVRQYLDADGNAVLPPNENCGVRVVAGSHYSLITDFIRDPKGGACSVGIPPANLGIRLVLDPES</sequence>
<dbReference type="InterPro" id="IPR005532">
    <property type="entry name" value="SUMF_dom"/>
</dbReference>
<dbReference type="EMBL" id="JAUZQE010000003">
    <property type="protein sequence ID" value="MDR4124797.1"/>
    <property type="molecule type" value="Genomic_DNA"/>
</dbReference>
<dbReference type="SUPFAM" id="SSF56436">
    <property type="entry name" value="C-type lectin-like"/>
    <property type="match status" value="1"/>
</dbReference>
<accession>A0ABU1D324</accession>
<comment type="caution">
    <text evidence="3">The sequence shown here is derived from an EMBL/GenBank/DDBJ whole genome shotgun (WGS) entry which is preliminary data.</text>
</comment>
<feature type="signal peptide" evidence="1">
    <location>
        <begin position="1"/>
        <end position="32"/>
    </location>
</feature>
<organism evidence="3 4">
    <name type="scientific">Yanghanlia caeni</name>
    <dbReference type="NCBI Taxonomy" id="3064283"/>
    <lineage>
        <taxon>Bacteria</taxon>
        <taxon>Pseudomonadati</taxon>
        <taxon>Pseudomonadota</taxon>
        <taxon>Betaproteobacteria</taxon>
        <taxon>Burkholderiales</taxon>
        <taxon>Alcaligenaceae</taxon>
        <taxon>Yanghanlia</taxon>
    </lineage>
</organism>
<proteinExistence type="predicted"/>
<dbReference type="Gene3D" id="3.90.1580.10">
    <property type="entry name" value="paralog of FGE (formylglycine-generating enzyme)"/>
    <property type="match status" value="1"/>
</dbReference>
<gene>
    <name evidence="3" type="ORF">Q8947_02210</name>
</gene>
<feature type="chain" id="PRO_5047414673" evidence="1">
    <location>
        <begin position="33"/>
        <end position="282"/>
    </location>
</feature>
<evidence type="ECO:0000313" key="4">
    <source>
        <dbReference type="Proteomes" id="UP001232156"/>
    </source>
</evidence>
<dbReference type="InterPro" id="IPR051043">
    <property type="entry name" value="Sulfatase_Mod_Factor_Kinase"/>
</dbReference>
<reference evidence="3 4" key="1">
    <citation type="submission" date="2023-08" db="EMBL/GenBank/DDBJ databases">
        <title>Alcaligenaceae gen. nov., a novel taxon isolated from the sludge of Yixing Pesticide Factory.</title>
        <authorList>
            <person name="Ruan L."/>
        </authorList>
    </citation>
    <scope>NUCLEOTIDE SEQUENCE [LARGE SCALE GENOMIC DNA]</scope>
    <source>
        <strain evidence="3 4">LG-2</strain>
    </source>
</reference>
<evidence type="ECO:0000313" key="3">
    <source>
        <dbReference type="EMBL" id="MDR4124797.1"/>
    </source>
</evidence>
<dbReference type="PANTHER" id="PTHR23150">
    <property type="entry name" value="SULFATASE MODIFYING FACTOR 1, 2"/>
    <property type="match status" value="1"/>
</dbReference>